<name>A0A1Q5PJY4_9ACTO</name>
<protein>
    <submittedName>
        <fullName evidence="1">Uncharacterized protein</fullName>
    </submittedName>
</protein>
<proteinExistence type="predicted"/>
<gene>
    <name evidence="1" type="ORF">BM477_07395</name>
</gene>
<reference evidence="2" key="1">
    <citation type="submission" date="2016-11" db="EMBL/GenBank/DDBJ databases">
        <title>Actinomyces gypaetusis sp. nov. isolated from Gypaetus barbatus in Qinghai Tibet Plateau China.</title>
        <authorList>
            <person name="Meng X."/>
        </authorList>
    </citation>
    <scope>NUCLEOTIDE SEQUENCE [LARGE SCALE GENOMIC DNA]</scope>
    <source>
        <strain evidence="2">DSM 15383</strain>
    </source>
</reference>
<dbReference type="Proteomes" id="UP000186465">
    <property type="component" value="Unassembled WGS sequence"/>
</dbReference>
<dbReference type="EMBL" id="MPDM01000009">
    <property type="protein sequence ID" value="OKL46246.1"/>
    <property type="molecule type" value="Genomic_DNA"/>
</dbReference>
<evidence type="ECO:0000313" key="2">
    <source>
        <dbReference type="Proteomes" id="UP000186465"/>
    </source>
</evidence>
<organism evidence="1 2">
    <name type="scientific">Boudabousia marimammalium</name>
    <dbReference type="NCBI Taxonomy" id="156892"/>
    <lineage>
        <taxon>Bacteria</taxon>
        <taxon>Bacillati</taxon>
        <taxon>Actinomycetota</taxon>
        <taxon>Actinomycetes</taxon>
        <taxon>Actinomycetales</taxon>
        <taxon>Actinomycetaceae</taxon>
        <taxon>Boudabousia</taxon>
    </lineage>
</organism>
<sequence>MLEPRGESQGAEGDTVEDFTEKRLYCEASPDDCFMSVWNGDYVRVSDAQKLIDAAQLDVQRINDSVYGWAVVDAAAGSRWIFVVEEKAGWWVFSSEMPSTHGVSEASFSDSKLVLSNQDGDYVFDVATKTWSLPL</sequence>
<accession>A0A1Q5PJY4</accession>
<dbReference type="AlphaFoldDB" id="A0A1Q5PJY4"/>
<keyword evidence="2" id="KW-1185">Reference proteome</keyword>
<evidence type="ECO:0000313" key="1">
    <source>
        <dbReference type="EMBL" id="OKL46246.1"/>
    </source>
</evidence>
<comment type="caution">
    <text evidence="1">The sequence shown here is derived from an EMBL/GenBank/DDBJ whole genome shotgun (WGS) entry which is preliminary data.</text>
</comment>